<evidence type="ECO:0000256" key="1">
    <source>
        <dbReference type="ARBA" id="ARBA00004651"/>
    </source>
</evidence>
<feature type="domain" description="ABC3 transporter permease C-terminal" evidence="8">
    <location>
        <begin position="261"/>
        <end position="367"/>
    </location>
</feature>
<proteinExistence type="predicted"/>
<evidence type="ECO:0000259" key="9">
    <source>
        <dbReference type="Pfam" id="PF12704"/>
    </source>
</evidence>
<comment type="subcellular location">
    <subcellularLocation>
        <location evidence="1">Cell membrane</location>
        <topology evidence="1">Multi-pass membrane protein</topology>
    </subcellularLocation>
</comment>
<accession>A0ABU9YJU2</accession>
<evidence type="ECO:0000259" key="8">
    <source>
        <dbReference type="Pfam" id="PF02687"/>
    </source>
</evidence>
<keyword evidence="5 7" id="KW-1133">Transmembrane helix</keyword>
<keyword evidence="4 7" id="KW-0812">Transmembrane</keyword>
<sequence>MMLALADIRHDLLRFVLTAIGIGLLAMGAFGMTGIYRGIVADALMVIDRIGADLWVVQGDTRGPFAETSTVPLATERRVEGVDGVIRVRPFLSLTRSLRIDGQLRQVSLLGLDWPDDDGGWLPLADGLPLGQGHDVAIADRSLGLAIGDVLVVGHQHLRVTGLTRGMVDINGDPILALTIPDLIELRAGRPSEAILLRRAAGSAGDYGDVQALAVDVSPGAAASVAAAIAGWGDVAVLTTRDQRDLLLNARLERLRMQILLFSLLLMTITAVVVSLILYTGTIEKLHTIAMLKLIGAADRLIVAMIAAQALALGVTGLGAGLAAGRLLFPLFPRRVLLLDADIALIGAMVLATCLAGSAAGIVKAMRVRAQEVLA</sequence>
<keyword evidence="11" id="KW-1185">Reference proteome</keyword>
<keyword evidence="2" id="KW-0813">Transport</keyword>
<dbReference type="Proteomes" id="UP001413721">
    <property type="component" value="Unassembled WGS sequence"/>
</dbReference>
<organism evidence="10 11">
    <name type="scientific">Tistrella arctica</name>
    <dbReference type="NCBI Taxonomy" id="3133430"/>
    <lineage>
        <taxon>Bacteria</taxon>
        <taxon>Pseudomonadati</taxon>
        <taxon>Pseudomonadota</taxon>
        <taxon>Alphaproteobacteria</taxon>
        <taxon>Geminicoccales</taxon>
        <taxon>Geminicoccaceae</taxon>
        <taxon>Tistrella</taxon>
    </lineage>
</organism>
<evidence type="ECO:0000256" key="7">
    <source>
        <dbReference type="SAM" id="Phobius"/>
    </source>
</evidence>
<gene>
    <name evidence="10" type="ORF">WG926_12145</name>
</gene>
<evidence type="ECO:0000256" key="2">
    <source>
        <dbReference type="ARBA" id="ARBA00022448"/>
    </source>
</evidence>
<protein>
    <submittedName>
        <fullName evidence="10">ABC transporter permease</fullName>
    </submittedName>
</protein>
<evidence type="ECO:0000256" key="4">
    <source>
        <dbReference type="ARBA" id="ARBA00022692"/>
    </source>
</evidence>
<dbReference type="InterPro" id="IPR051125">
    <property type="entry name" value="ABC-4/HrtB_transporter"/>
</dbReference>
<dbReference type="EMBL" id="JBBKTW010000004">
    <property type="protein sequence ID" value="MEN2989056.1"/>
    <property type="molecule type" value="Genomic_DNA"/>
</dbReference>
<reference evidence="10 11" key="1">
    <citation type="submission" date="2024-03" db="EMBL/GenBank/DDBJ databases">
        <title>High-quality draft genome sequencing of Tistrella sp. BH-R2-4.</title>
        <authorList>
            <person name="Dong C."/>
        </authorList>
    </citation>
    <scope>NUCLEOTIDE SEQUENCE [LARGE SCALE GENOMIC DNA]</scope>
    <source>
        <strain evidence="10 11">BH-R2-4</strain>
    </source>
</reference>
<feature type="transmembrane region" description="Helical" evidence="7">
    <location>
        <begin position="259"/>
        <end position="280"/>
    </location>
</feature>
<name>A0ABU9YJU2_9PROT</name>
<feature type="domain" description="MacB-like periplasmic core" evidence="9">
    <location>
        <begin position="16"/>
        <end position="228"/>
    </location>
</feature>
<evidence type="ECO:0000256" key="3">
    <source>
        <dbReference type="ARBA" id="ARBA00022475"/>
    </source>
</evidence>
<dbReference type="PANTHER" id="PTHR43738">
    <property type="entry name" value="ABC TRANSPORTER, MEMBRANE PROTEIN"/>
    <property type="match status" value="1"/>
</dbReference>
<keyword evidence="6 7" id="KW-0472">Membrane</keyword>
<keyword evidence="3" id="KW-1003">Cell membrane</keyword>
<evidence type="ECO:0000256" key="5">
    <source>
        <dbReference type="ARBA" id="ARBA00022989"/>
    </source>
</evidence>
<dbReference type="Pfam" id="PF02687">
    <property type="entry name" value="FtsX"/>
    <property type="match status" value="1"/>
</dbReference>
<dbReference type="InterPro" id="IPR003838">
    <property type="entry name" value="ABC3_permease_C"/>
</dbReference>
<feature type="transmembrane region" description="Helical" evidence="7">
    <location>
        <begin position="301"/>
        <end position="323"/>
    </location>
</feature>
<comment type="caution">
    <text evidence="10">The sequence shown here is derived from an EMBL/GenBank/DDBJ whole genome shotgun (WGS) entry which is preliminary data.</text>
</comment>
<dbReference type="Pfam" id="PF12704">
    <property type="entry name" value="MacB_PCD"/>
    <property type="match status" value="1"/>
</dbReference>
<evidence type="ECO:0000313" key="10">
    <source>
        <dbReference type="EMBL" id="MEN2989056.1"/>
    </source>
</evidence>
<feature type="transmembrane region" description="Helical" evidence="7">
    <location>
        <begin position="12"/>
        <end position="36"/>
    </location>
</feature>
<dbReference type="RefSeq" id="WP_345937422.1">
    <property type="nucleotide sequence ID" value="NZ_JBBKTW010000004.1"/>
</dbReference>
<dbReference type="PANTHER" id="PTHR43738:SF1">
    <property type="entry name" value="HEMIN TRANSPORT SYSTEM PERMEASE PROTEIN HRTB-RELATED"/>
    <property type="match status" value="1"/>
</dbReference>
<dbReference type="InterPro" id="IPR025857">
    <property type="entry name" value="MacB_PCD"/>
</dbReference>
<evidence type="ECO:0000256" key="6">
    <source>
        <dbReference type="ARBA" id="ARBA00023136"/>
    </source>
</evidence>
<feature type="transmembrane region" description="Helical" evidence="7">
    <location>
        <begin position="343"/>
        <end position="363"/>
    </location>
</feature>
<evidence type="ECO:0000313" key="11">
    <source>
        <dbReference type="Proteomes" id="UP001413721"/>
    </source>
</evidence>